<dbReference type="PANTHER" id="PTHR14237">
    <property type="entry name" value="MOLYBDOPTERIN COFACTOR SULFURASE MOSC"/>
    <property type="match status" value="1"/>
</dbReference>
<sequence>MAYPGSLERPNPTLLRSREYPQLTQCTYLDNAGTTIYARSLIEEFSADLVQNLYGNPHSACAPSMFCGQRVDAVRAKALAFFKADPEHFDLVFVANATAAIKLVAESLRGYATARGTQLWYGYHKDAHTSLVGIREVVDLSRCFSSDAEVEEWLNSRGPQRPLRLFAYPGQSNMTGRRLPRTWPARARAMRYPAYSLLDAAALASTAQIDLSDPHTAPDFTALSFYKIFGFPNLGALIVRKAATHALHHRRYFGGGTVDMVVAVDDTWHALKDTSTHDRLEDGTLPFHAIIALDHAINVHKRLYGPEPMKFVSEHTSDLARQTYEALAGLRHANGTPVCRIYTDASARYGDALTQGATIAFNIRRSDGSMIGYEEIERAANARSVYIRSGSLCNPGGVATYLGWTAPQMRSAYAAGHRCSKPRQIVAGKSTGVVRISFGAMNTIEDVQALLRFMNIYMSVLRVSHSPPNPARNTFSARRFGRSLADKFKPLRC</sequence>
<dbReference type="InterPro" id="IPR015424">
    <property type="entry name" value="PyrdxlP-dep_Trfase"/>
</dbReference>
<accession>A0A6A7C126</accession>
<dbReference type="SUPFAM" id="SSF53383">
    <property type="entry name" value="PLP-dependent transferases"/>
    <property type="match status" value="1"/>
</dbReference>
<proteinExistence type="predicted"/>
<evidence type="ECO:0000313" key="2">
    <source>
        <dbReference type="EMBL" id="KAF2861200.1"/>
    </source>
</evidence>
<dbReference type="Pfam" id="PF00266">
    <property type="entry name" value="Aminotran_5"/>
    <property type="match status" value="1"/>
</dbReference>
<dbReference type="GO" id="GO:0043545">
    <property type="term" value="P:molybdopterin cofactor metabolic process"/>
    <property type="evidence" value="ECO:0007669"/>
    <property type="project" value="TreeGrafter"/>
</dbReference>
<protein>
    <submittedName>
        <fullName evidence="2">PLP-dependent transferase</fullName>
    </submittedName>
</protein>
<organism evidence="2 3">
    <name type="scientific">Piedraia hortae CBS 480.64</name>
    <dbReference type="NCBI Taxonomy" id="1314780"/>
    <lineage>
        <taxon>Eukaryota</taxon>
        <taxon>Fungi</taxon>
        <taxon>Dikarya</taxon>
        <taxon>Ascomycota</taxon>
        <taxon>Pezizomycotina</taxon>
        <taxon>Dothideomycetes</taxon>
        <taxon>Dothideomycetidae</taxon>
        <taxon>Capnodiales</taxon>
        <taxon>Piedraiaceae</taxon>
        <taxon>Piedraia</taxon>
    </lineage>
</organism>
<gene>
    <name evidence="2" type="ORF">K470DRAFT_281669</name>
</gene>
<reference evidence="2" key="1">
    <citation type="journal article" date="2020" name="Stud. Mycol.">
        <title>101 Dothideomycetes genomes: a test case for predicting lifestyles and emergence of pathogens.</title>
        <authorList>
            <person name="Haridas S."/>
            <person name="Albert R."/>
            <person name="Binder M."/>
            <person name="Bloem J."/>
            <person name="Labutti K."/>
            <person name="Salamov A."/>
            <person name="Andreopoulos B."/>
            <person name="Baker S."/>
            <person name="Barry K."/>
            <person name="Bills G."/>
            <person name="Bluhm B."/>
            <person name="Cannon C."/>
            <person name="Castanera R."/>
            <person name="Culley D."/>
            <person name="Daum C."/>
            <person name="Ezra D."/>
            <person name="Gonzalez J."/>
            <person name="Henrissat B."/>
            <person name="Kuo A."/>
            <person name="Liang C."/>
            <person name="Lipzen A."/>
            <person name="Lutzoni F."/>
            <person name="Magnuson J."/>
            <person name="Mondo S."/>
            <person name="Nolan M."/>
            <person name="Ohm R."/>
            <person name="Pangilinan J."/>
            <person name="Park H.-J."/>
            <person name="Ramirez L."/>
            <person name="Alfaro M."/>
            <person name="Sun H."/>
            <person name="Tritt A."/>
            <person name="Yoshinaga Y."/>
            <person name="Zwiers L.-H."/>
            <person name="Turgeon B."/>
            <person name="Goodwin S."/>
            <person name="Spatafora J."/>
            <person name="Crous P."/>
            <person name="Grigoriev I."/>
        </authorList>
    </citation>
    <scope>NUCLEOTIDE SEQUENCE</scope>
    <source>
        <strain evidence="2">CBS 480.64</strain>
    </source>
</reference>
<keyword evidence="2" id="KW-0808">Transferase</keyword>
<feature type="domain" description="Aminotransferase class V" evidence="1">
    <location>
        <begin position="27"/>
        <end position="450"/>
    </location>
</feature>
<dbReference type="Gene3D" id="3.40.640.10">
    <property type="entry name" value="Type I PLP-dependent aspartate aminotransferase-like (Major domain)"/>
    <property type="match status" value="1"/>
</dbReference>
<dbReference type="OrthoDB" id="10264306at2759"/>
<evidence type="ECO:0000313" key="3">
    <source>
        <dbReference type="Proteomes" id="UP000799421"/>
    </source>
</evidence>
<dbReference type="PANTHER" id="PTHR14237:SF80">
    <property type="entry name" value="MOLYBDENUM COFACTOR SULFURASE"/>
    <property type="match status" value="1"/>
</dbReference>
<dbReference type="EMBL" id="MU005974">
    <property type="protein sequence ID" value="KAF2861200.1"/>
    <property type="molecule type" value="Genomic_DNA"/>
</dbReference>
<evidence type="ECO:0000259" key="1">
    <source>
        <dbReference type="Pfam" id="PF00266"/>
    </source>
</evidence>
<dbReference type="AlphaFoldDB" id="A0A6A7C126"/>
<name>A0A6A7C126_9PEZI</name>
<dbReference type="Proteomes" id="UP000799421">
    <property type="component" value="Unassembled WGS sequence"/>
</dbReference>
<dbReference type="InterPro" id="IPR000192">
    <property type="entry name" value="Aminotrans_V_dom"/>
</dbReference>
<keyword evidence="3" id="KW-1185">Reference proteome</keyword>
<dbReference type="GO" id="GO:0008265">
    <property type="term" value="F:molybdenum cofactor sulfurtransferase activity"/>
    <property type="evidence" value="ECO:0007669"/>
    <property type="project" value="TreeGrafter"/>
</dbReference>
<dbReference type="InterPro" id="IPR015421">
    <property type="entry name" value="PyrdxlP-dep_Trfase_major"/>
</dbReference>